<keyword evidence="1" id="KW-0812">Transmembrane</keyword>
<organism evidence="2 3">
    <name type="scientific">Triticum urartu</name>
    <name type="common">Red wild einkorn</name>
    <name type="synonym">Crithodium urartu</name>
    <dbReference type="NCBI Taxonomy" id="4572"/>
    <lineage>
        <taxon>Eukaryota</taxon>
        <taxon>Viridiplantae</taxon>
        <taxon>Streptophyta</taxon>
        <taxon>Embryophyta</taxon>
        <taxon>Tracheophyta</taxon>
        <taxon>Spermatophyta</taxon>
        <taxon>Magnoliopsida</taxon>
        <taxon>Liliopsida</taxon>
        <taxon>Poales</taxon>
        <taxon>Poaceae</taxon>
        <taxon>BOP clade</taxon>
        <taxon>Pooideae</taxon>
        <taxon>Triticodae</taxon>
        <taxon>Triticeae</taxon>
        <taxon>Triticinae</taxon>
        <taxon>Triticum</taxon>
    </lineage>
</organism>
<dbReference type="EnsemblPlants" id="TuG1812G0500004642.01.T01">
    <property type="protein sequence ID" value="TuG1812G0500004642.01.T01"/>
    <property type="gene ID" value="TuG1812G0500004642.01"/>
</dbReference>
<reference evidence="2" key="2">
    <citation type="submission" date="2018-03" db="EMBL/GenBank/DDBJ databases">
        <title>The Triticum urartu genome reveals the dynamic nature of wheat genome evolution.</title>
        <authorList>
            <person name="Ling H."/>
            <person name="Ma B."/>
            <person name="Shi X."/>
            <person name="Liu H."/>
            <person name="Dong L."/>
            <person name="Sun H."/>
            <person name="Cao Y."/>
            <person name="Gao Q."/>
            <person name="Zheng S."/>
            <person name="Li Y."/>
            <person name="Yu Y."/>
            <person name="Du H."/>
            <person name="Qi M."/>
            <person name="Li Y."/>
            <person name="Yu H."/>
            <person name="Cui Y."/>
            <person name="Wang N."/>
            <person name="Chen C."/>
            <person name="Wu H."/>
            <person name="Zhao Y."/>
            <person name="Zhang J."/>
            <person name="Li Y."/>
            <person name="Zhou W."/>
            <person name="Zhang B."/>
            <person name="Hu W."/>
            <person name="Eijk M."/>
            <person name="Tang J."/>
            <person name="Witsenboer H."/>
            <person name="Zhao S."/>
            <person name="Li Z."/>
            <person name="Zhang A."/>
            <person name="Wang D."/>
            <person name="Liang C."/>
        </authorList>
    </citation>
    <scope>NUCLEOTIDE SEQUENCE [LARGE SCALE GENOMIC DNA]</scope>
    <source>
        <strain evidence="2">cv. G1812</strain>
    </source>
</reference>
<protein>
    <submittedName>
        <fullName evidence="2">Uncharacterized protein</fullName>
    </submittedName>
</protein>
<accession>A0A8R7UNZ5</accession>
<dbReference type="AlphaFoldDB" id="A0A8R7UNZ5"/>
<sequence length="140" mass="15935">MDELELERLVLPWLLRVPPLGFEKQLFVPFVESSTVLRTVAPRCCKAYGLCCWLVCVVVFYRLQASHVLSSEREKPSKIGPQVMIFIVLWSRSELCRLQIHPVEIPGSPSPPASLLDLDWLFSLGLFGFELCILLCLFVT</sequence>
<dbReference type="Proteomes" id="UP000015106">
    <property type="component" value="Chromosome 5"/>
</dbReference>
<keyword evidence="3" id="KW-1185">Reference proteome</keyword>
<evidence type="ECO:0000256" key="1">
    <source>
        <dbReference type="SAM" id="Phobius"/>
    </source>
</evidence>
<evidence type="ECO:0000313" key="3">
    <source>
        <dbReference type="Proteomes" id="UP000015106"/>
    </source>
</evidence>
<feature type="transmembrane region" description="Helical" evidence="1">
    <location>
        <begin position="120"/>
        <end position="139"/>
    </location>
</feature>
<reference evidence="2" key="3">
    <citation type="submission" date="2022-06" db="UniProtKB">
        <authorList>
            <consortium name="EnsemblPlants"/>
        </authorList>
    </citation>
    <scope>IDENTIFICATION</scope>
</reference>
<reference evidence="3" key="1">
    <citation type="journal article" date="2013" name="Nature">
        <title>Draft genome of the wheat A-genome progenitor Triticum urartu.</title>
        <authorList>
            <person name="Ling H.Q."/>
            <person name="Zhao S."/>
            <person name="Liu D."/>
            <person name="Wang J."/>
            <person name="Sun H."/>
            <person name="Zhang C."/>
            <person name="Fan H."/>
            <person name="Li D."/>
            <person name="Dong L."/>
            <person name="Tao Y."/>
            <person name="Gao C."/>
            <person name="Wu H."/>
            <person name="Li Y."/>
            <person name="Cui Y."/>
            <person name="Guo X."/>
            <person name="Zheng S."/>
            <person name="Wang B."/>
            <person name="Yu K."/>
            <person name="Liang Q."/>
            <person name="Yang W."/>
            <person name="Lou X."/>
            <person name="Chen J."/>
            <person name="Feng M."/>
            <person name="Jian J."/>
            <person name="Zhang X."/>
            <person name="Luo G."/>
            <person name="Jiang Y."/>
            <person name="Liu J."/>
            <person name="Wang Z."/>
            <person name="Sha Y."/>
            <person name="Zhang B."/>
            <person name="Wu H."/>
            <person name="Tang D."/>
            <person name="Shen Q."/>
            <person name="Xue P."/>
            <person name="Zou S."/>
            <person name="Wang X."/>
            <person name="Liu X."/>
            <person name="Wang F."/>
            <person name="Yang Y."/>
            <person name="An X."/>
            <person name="Dong Z."/>
            <person name="Zhang K."/>
            <person name="Zhang X."/>
            <person name="Luo M.C."/>
            <person name="Dvorak J."/>
            <person name="Tong Y."/>
            <person name="Wang J."/>
            <person name="Yang H."/>
            <person name="Li Z."/>
            <person name="Wang D."/>
            <person name="Zhang A."/>
            <person name="Wang J."/>
        </authorList>
    </citation>
    <scope>NUCLEOTIDE SEQUENCE</scope>
    <source>
        <strain evidence="3">cv. G1812</strain>
    </source>
</reference>
<keyword evidence="1" id="KW-0472">Membrane</keyword>
<proteinExistence type="predicted"/>
<keyword evidence="1" id="KW-1133">Transmembrane helix</keyword>
<dbReference type="Gramene" id="TuG1812G0500004642.01.T01">
    <property type="protein sequence ID" value="TuG1812G0500004642.01.T01"/>
    <property type="gene ID" value="TuG1812G0500004642.01"/>
</dbReference>
<evidence type="ECO:0000313" key="2">
    <source>
        <dbReference type="EnsemblPlants" id="TuG1812G0500004642.01.T01"/>
    </source>
</evidence>
<name>A0A8R7UNZ5_TRIUA</name>